<evidence type="ECO:0000256" key="10">
    <source>
        <dbReference type="SAM" id="Phobius"/>
    </source>
</evidence>
<dbReference type="SUPFAM" id="SSF81321">
    <property type="entry name" value="Family A G protein-coupled receptor-like"/>
    <property type="match status" value="1"/>
</dbReference>
<feature type="transmembrane region" description="Helical" evidence="10">
    <location>
        <begin position="547"/>
        <end position="568"/>
    </location>
</feature>
<keyword evidence="5" id="KW-0297">G-protein coupled receptor</keyword>
<dbReference type="AlphaFoldDB" id="A0AAD4NKW5"/>
<evidence type="ECO:0000256" key="2">
    <source>
        <dbReference type="ARBA" id="ARBA00022475"/>
    </source>
</evidence>
<accession>A0AAD4NKW5</accession>
<sequence>MCQRNFTQLLQSRKYEGLVWFMQSLGFCSIYKLKTQQSAIGGRQQPNVEYHRDFQMDLLRAAFSLVCKRTDHIGRYHLASYAEVFRIMYEKENVNRREICERAATTYEDLYRRCHVDEPEQSPVELFRMKCDAKNVSDFKNDTIIQTKTFFTRFSRPCNTFQAFLDSYHSSASTNGNSNGATHSFGQALANDTAFMNGLSGFLKKALLAYSTLPHLVLRTRLLLQHFPLAAIYLSQKMREAYRCKLRESNEYFREENGEITEAANITNHMPEVESTTIYLENTVSTANGENATDECSNFDATVYEHLDETLLWDFESLGHNALLGVYIEFCLLLGIVLNTVVLSALLYQTRNHLSTATILFIFNILFSNALFVASFVCLFSTMLSDISYLKPDEELPATNDAALFVAETLQVHLYAPSEFLKNLAQETLFSLAQNGSLLGLTHLLVLVLVVINRSMAGKAIKLSRKCVVSVFTLVWLFLIVTHVLFSALQYSAITNLDQLISKVKTHTASMQCNRSQYSDFVEIGQRCDLISVFHDFGVYLLRGHTLFTLCFLVASVVVFSITFLCHWRVRSQHDFLTTNSTTGMREHSPHRRRETLFNTLLLSLGAFFISVSGQSFIEIAVFWVDDRADVASLAKWYQLTRIAAFVDPLLNPILVAIRTPAIRRRLRFYICLAFGLFCAVCCPWWNSKRKRRHRHHKRKPSSTICTTAGYTSSGGYSSRRASSATFTSTDSQITLRILCTKQFIRASILRRNGNSTCTHSVV</sequence>
<feature type="transmembrane region" description="Helical" evidence="10">
    <location>
        <begin position="438"/>
        <end position="456"/>
    </location>
</feature>
<evidence type="ECO:0000256" key="1">
    <source>
        <dbReference type="ARBA" id="ARBA00004651"/>
    </source>
</evidence>
<evidence type="ECO:0000313" key="12">
    <source>
        <dbReference type="EMBL" id="KAI1728803.1"/>
    </source>
</evidence>
<keyword evidence="2" id="KW-1003">Cell membrane</keyword>
<protein>
    <recommendedName>
        <fullName evidence="11">G-protein coupled receptors family 1 profile domain-containing protein</fullName>
    </recommendedName>
</protein>
<proteinExistence type="predicted"/>
<organism evidence="12 13">
    <name type="scientific">Ditylenchus destructor</name>
    <dbReference type="NCBI Taxonomy" id="166010"/>
    <lineage>
        <taxon>Eukaryota</taxon>
        <taxon>Metazoa</taxon>
        <taxon>Ecdysozoa</taxon>
        <taxon>Nematoda</taxon>
        <taxon>Chromadorea</taxon>
        <taxon>Rhabditida</taxon>
        <taxon>Tylenchina</taxon>
        <taxon>Tylenchomorpha</taxon>
        <taxon>Sphaerularioidea</taxon>
        <taxon>Anguinidae</taxon>
        <taxon>Anguininae</taxon>
        <taxon>Ditylenchus</taxon>
    </lineage>
</organism>
<evidence type="ECO:0000256" key="6">
    <source>
        <dbReference type="ARBA" id="ARBA00023136"/>
    </source>
</evidence>
<dbReference type="PROSITE" id="PS50262">
    <property type="entry name" value="G_PROTEIN_RECEP_F1_2"/>
    <property type="match status" value="1"/>
</dbReference>
<feature type="transmembrane region" description="Helical" evidence="10">
    <location>
        <begin position="601"/>
        <end position="625"/>
    </location>
</feature>
<evidence type="ECO:0000256" key="5">
    <source>
        <dbReference type="ARBA" id="ARBA00023040"/>
    </source>
</evidence>
<name>A0AAD4NKW5_9BILA</name>
<evidence type="ECO:0000259" key="11">
    <source>
        <dbReference type="PROSITE" id="PS50262"/>
    </source>
</evidence>
<dbReference type="EMBL" id="JAKKPZ010000001">
    <property type="protein sequence ID" value="KAI1728803.1"/>
    <property type="molecule type" value="Genomic_DNA"/>
</dbReference>
<feature type="transmembrane region" description="Helical" evidence="10">
    <location>
        <begin position="637"/>
        <end position="657"/>
    </location>
</feature>
<dbReference type="InterPro" id="IPR017452">
    <property type="entry name" value="GPCR_Rhodpsn_7TM"/>
</dbReference>
<dbReference type="PANTHER" id="PTHR24246">
    <property type="entry name" value="OLFACTORY RECEPTOR AND ADENOSINE RECEPTOR"/>
    <property type="match status" value="1"/>
</dbReference>
<dbReference type="Gene3D" id="1.20.1070.10">
    <property type="entry name" value="Rhodopsin 7-helix transmembrane proteins"/>
    <property type="match status" value="1"/>
</dbReference>
<dbReference type="GO" id="GO:0004930">
    <property type="term" value="F:G protein-coupled receptor activity"/>
    <property type="evidence" value="ECO:0007669"/>
    <property type="project" value="UniProtKB-KW"/>
</dbReference>
<reference evidence="12" key="1">
    <citation type="submission" date="2022-01" db="EMBL/GenBank/DDBJ databases">
        <title>Genome Sequence Resource for Two Populations of Ditylenchus destructor, the Migratory Endoparasitic Phytonematode.</title>
        <authorList>
            <person name="Zhang H."/>
            <person name="Lin R."/>
            <person name="Xie B."/>
        </authorList>
    </citation>
    <scope>NUCLEOTIDE SEQUENCE</scope>
    <source>
        <strain evidence="12">BazhouSP</strain>
    </source>
</reference>
<feature type="transmembrane region" description="Helical" evidence="10">
    <location>
        <begin position="360"/>
        <end position="384"/>
    </location>
</feature>
<dbReference type="PANTHER" id="PTHR24246:SF27">
    <property type="entry name" value="ADENOSINE RECEPTOR, ISOFORM A"/>
    <property type="match status" value="1"/>
</dbReference>
<gene>
    <name evidence="12" type="ORF">DdX_01006</name>
</gene>
<dbReference type="GO" id="GO:0005886">
    <property type="term" value="C:plasma membrane"/>
    <property type="evidence" value="ECO:0007669"/>
    <property type="project" value="UniProtKB-SubCell"/>
</dbReference>
<evidence type="ECO:0000256" key="7">
    <source>
        <dbReference type="ARBA" id="ARBA00023170"/>
    </source>
</evidence>
<keyword evidence="8" id="KW-0325">Glycoprotein</keyword>
<keyword evidence="4 10" id="KW-1133">Transmembrane helix</keyword>
<comment type="subcellular location">
    <subcellularLocation>
        <location evidence="1">Cell membrane</location>
        <topology evidence="1">Multi-pass membrane protein</topology>
    </subcellularLocation>
</comment>
<feature type="transmembrane region" description="Helical" evidence="10">
    <location>
        <begin position="468"/>
        <end position="489"/>
    </location>
</feature>
<feature type="transmembrane region" description="Helical" evidence="10">
    <location>
        <begin position="324"/>
        <end position="348"/>
    </location>
</feature>
<keyword evidence="9" id="KW-0807">Transducer</keyword>
<keyword evidence="13" id="KW-1185">Reference proteome</keyword>
<keyword evidence="7" id="KW-0675">Receptor</keyword>
<feature type="domain" description="G-protein coupled receptors family 1 profile" evidence="11">
    <location>
        <begin position="338"/>
        <end position="656"/>
    </location>
</feature>
<keyword evidence="6 10" id="KW-0472">Membrane</keyword>
<evidence type="ECO:0000256" key="3">
    <source>
        <dbReference type="ARBA" id="ARBA00022692"/>
    </source>
</evidence>
<keyword evidence="3 10" id="KW-0812">Transmembrane</keyword>
<dbReference type="Proteomes" id="UP001201812">
    <property type="component" value="Unassembled WGS sequence"/>
</dbReference>
<feature type="transmembrane region" description="Helical" evidence="10">
    <location>
        <begin position="669"/>
        <end position="687"/>
    </location>
</feature>
<comment type="caution">
    <text evidence="12">The sequence shown here is derived from an EMBL/GenBank/DDBJ whole genome shotgun (WGS) entry which is preliminary data.</text>
</comment>
<evidence type="ECO:0000313" key="13">
    <source>
        <dbReference type="Proteomes" id="UP001201812"/>
    </source>
</evidence>
<evidence type="ECO:0000256" key="9">
    <source>
        <dbReference type="ARBA" id="ARBA00023224"/>
    </source>
</evidence>
<evidence type="ECO:0000256" key="4">
    <source>
        <dbReference type="ARBA" id="ARBA00022989"/>
    </source>
</evidence>
<evidence type="ECO:0000256" key="8">
    <source>
        <dbReference type="ARBA" id="ARBA00023180"/>
    </source>
</evidence>